<dbReference type="Proteomes" id="UP001497700">
    <property type="component" value="Unassembled WGS sequence"/>
</dbReference>
<name>A0ACB9YMJ9_9PEZI</name>
<protein>
    <submittedName>
        <fullName evidence="1">Uncharacterized protein</fullName>
    </submittedName>
</protein>
<accession>A0ACB9YMJ9</accession>
<comment type="caution">
    <text evidence="1">The sequence shown here is derived from an EMBL/GenBank/DDBJ whole genome shotgun (WGS) entry which is preliminary data.</text>
</comment>
<organism evidence="1 2">
    <name type="scientific">Hypoxylon rubiginosum</name>
    <dbReference type="NCBI Taxonomy" id="110542"/>
    <lineage>
        <taxon>Eukaryota</taxon>
        <taxon>Fungi</taxon>
        <taxon>Dikarya</taxon>
        <taxon>Ascomycota</taxon>
        <taxon>Pezizomycotina</taxon>
        <taxon>Sordariomycetes</taxon>
        <taxon>Xylariomycetidae</taxon>
        <taxon>Xylariales</taxon>
        <taxon>Hypoxylaceae</taxon>
        <taxon>Hypoxylon</taxon>
    </lineage>
</organism>
<sequence>MRIMAHLWLSGTESAMIVDYNHLKGNTNAEFDEGFEWYDTSSKKRRHEGKELDQKHDARTKKRCGEDKESNEESHDENSKENSGSAEGRDSDQDPDDETPQRSQLDIWAEDGQNASTLKLLHRLLKHIERTAKDQANRGNNRFALRQLRRADEEVGIVVPPNCDHLIVDLVSPKTVNDIETAGMGDDHVAKLGGHVKSDYIKGDIAWTRTRVLGWLAGVYESDD</sequence>
<dbReference type="EMBL" id="MU393587">
    <property type="protein sequence ID" value="KAI4860416.1"/>
    <property type="molecule type" value="Genomic_DNA"/>
</dbReference>
<reference evidence="1 2" key="1">
    <citation type="journal article" date="2022" name="New Phytol.">
        <title>Ecological generalism drives hyperdiversity of secondary metabolite gene clusters in xylarialean endophytes.</title>
        <authorList>
            <person name="Franco M.E.E."/>
            <person name="Wisecaver J.H."/>
            <person name="Arnold A.E."/>
            <person name="Ju Y.M."/>
            <person name="Slot J.C."/>
            <person name="Ahrendt S."/>
            <person name="Moore L.P."/>
            <person name="Eastman K.E."/>
            <person name="Scott K."/>
            <person name="Konkel Z."/>
            <person name="Mondo S.J."/>
            <person name="Kuo A."/>
            <person name="Hayes R.D."/>
            <person name="Haridas S."/>
            <person name="Andreopoulos B."/>
            <person name="Riley R."/>
            <person name="LaButti K."/>
            <person name="Pangilinan J."/>
            <person name="Lipzen A."/>
            <person name="Amirebrahimi M."/>
            <person name="Yan J."/>
            <person name="Adam C."/>
            <person name="Keymanesh K."/>
            <person name="Ng V."/>
            <person name="Louie K."/>
            <person name="Northen T."/>
            <person name="Drula E."/>
            <person name="Henrissat B."/>
            <person name="Hsieh H.M."/>
            <person name="Youens-Clark K."/>
            <person name="Lutzoni F."/>
            <person name="Miadlikowska J."/>
            <person name="Eastwood D.C."/>
            <person name="Hamelin R.C."/>
            <person name="Grigoriev I.V."/>
            <person name="U'Ren J.M."/>
        </authorList>
    </citation>
    <scope>NUCLEOTIDE SEQUENCE [LARGE SCALE GENOMIC DNA]</scope>
    <source>
        <strain evidence="1 2">CBS 119005</strain>
    </source>
</reference>
<proteinExistence type="predicted"/>
<evidence type="ECO:0000313" key="1">
    <source>
        <dbReference type="EMBL" id="KAI4860416.1"/>
    </source>
</evidence>
<gene>
    <name evidence="1" type="ORF">F4820DRAFT_109227</name>
</gene>
<evidence type="ECO:0000313" key="2">
    <source>
        <dbReference type="Proteomes" id="UP001497700"/>
    </source>
</evidence>
<keyword evidence="2" id="KW-1185">Reference proteome</keyword>